<reference evidence="2 3" key="1">
    <citation type="submission" date="2016-10" db="EMBL/GenBank/DDBJ databases">
        <title>Comparative genomics of Bacillus thuringiensis reveals a path to pathogens against multiple invertebrate hosts.</title>
        <authorList>
            <person name="Zheng J."/>
            <person name="Gao Q."/>
            <person name="Liu H."/>
            <person name="Peng D."/>
            <person name="Ruan L."/>
            <person name="Sun M."/>
        </authorList>
    </citation>
    <scope>NUCLEOTIDE SEQUENCE [LARGE SCALE GENOMIC DNA]</scope>
    <source>
        <strain evidence="2">BGSC 4AU1</strain>
    </source>
</reference>
<feature type="transmembrane region" description="Helical" evidence="1">
    <location>
        <begin position="20"/>
        <end position="40"/>
    </location>
</feature>
<accession>A0A9X6LTP9</accession>
<dbReference type="AlphaFoldDB" id="A0A9X6LTP9"/>
<dbReference type="EMBL" id="MOOK01000078">
    <property type="protein sequence ID" value="OUB55114.1"/>
    <property type="molecule type" value="Genomic_DNA"/>
</dbReference>
<proteinExistence type="predicted"/>
<name>A0A9X6LTP9_BACUH</name>
<organism evidence="2 3">
    <name type="scientific">Bacillus thuringiensis subsp. higo</name>
    <dbReference type="NCBI Taxonomy" id="132266"/>
    <lineage>
        <taxon>Bacteria</taxon>
        <taxon>Bacillati</taxon>
        <taxon>Bacillota</taxon>
        <taxon>Bacilli</taxon>
        <taxon>Bacillales</taxon>
        <taxon>Bacillaceae</taxon>
        <taxon>Bacillus</taxon>
        <taxon>Bacillus cereus group</taxon>
    </lineage>
</organism>
<protein>
    <recommendedName>
        <fullName evidence="4">Stage II sporulation protein M</fullName>
    </recommendedName>
</protein>
<evidence type="ECO:0000313" key="2">
    <source>
        <dbReference type="EMBL" id="OUB55114.1"/>
    </source>
</evidence>
<dbReference type="PANTHER" id="PTHR35337:SF1">
    <property type="entry name" value="SLR1478 PROTEIN"/>
    <property type="match status" value="1"/>
</dbReference>
<sequence>MGLNIPTSESYMDTYIRADSALHLIVNNIVACLFLASGILTLGGTTLFYGLFNGLIIGVAIRDAFQNNMDISEILVKLIPHGIFELPALILASAIGLKAVDLIIRMYFSKKRVRIVLYQGFLEILTLIILVLILICLAGLIEWYITPS</sequence>
<evidence type="ECO:0000313" key="3">
    <source>
        <dbReference type="Proteomes" id="UP000194816"/>
    </source>
</evidence>
<keyword evidence="1" id="KW-1133">Transmembrane helix</keyword>
<feature type="transmembrane region" description="Helical" evidence="1">
    <location>
        <begin position="86"/>
        <end position="108"/>
    </location>
</feature>
<keyword evidence="1" id="KW-0812">Transmembrane</keyword>
<comment type="caution">
    <text evidence="2">The sequence shown here is derived from an EMBL/GenBank/DDBJ whole genome shotgun (WGS) entry which is preliminary data.</text>
</comment>
<feature type="transmembrane region" description="Helical" evidence="1">
    <location>
        <begin position="120"/>
        <end position="145"/>
    </location>
</feature>
<dbReference type="InterPro" id="IPR002798">
    <property type="entry name" value="SpoIIM-like"/>
</dbReference>
<dbReference type="PANTHER" id="PTHR35337">
    <property type="entry name" value="SLR1478 PROTEIN"/>
    <property type="match status" value="1"/>
</dbReference>
<evidence type="ECO:0008006" key="4">
    <source>
        <dbReference type="Google" id="ProtNLM"/>
    </source>
</evidence>
<dbReference type="Proteomes" id="UP000194816">
    <property type="component" value="Unassembled WGS sequence"/>
</dbReference>
<keyword evidence="1" id="KW-0472">Membrane</keyword>
<dbReference type="Pfam" id="PF01944">
    <property type="entry name" value="SpoIIM"/>
    <property type="match status" value="1"/>
</dbReference>
<evidence type="ECO:0000256" key="1">
    <source>
        <dbReference type="SAM" id="Phobius"/>
    </source>
</evidence>
<gene>
    <name evidence="2" type="ORF">BK716_08840</name>
</gene>